<dbReference type="PANTHER" id="PTHR45700:SF6">
    <property type="entry name" value="E3 UBIQUITIN-PROTEIN LIGASE UPL6"/>
    <property type="match status" value="1"/>
</dbReference>
<feature type="active site" description="Glycyl thioester intermediate" evidence="7">
    <location>
        <position position="1000"/>
    </location>
</feature>
<dbReference type="GO" id="GO:0006511">
    <property type="term" value="P:ubiquitin-dependent protein catabolic process"/>
    <property type="evidence" value="ECO:0007669"/>
    <property type="project" value="TreeGrafter"/>
</dbReference>
<gene>
    <name evidence="10" type="ORF">OSB04_029671</name>
</gene>
<dbReference type="EC" id="2.3.2.26" evidence="2"/>
<evidence type="ECO:0000259" key="9">
    <source>
        <dbReference type="PROSITE" id="PS50237"/>
    </source>
</evidence>
<keyword evidence="11" id="KW-1185">Reference proteome</keyword>
<name>A0AA38S6Y6_9ASTR</name>
<dbReference type="EMBL" id="JARYMX010000008">
    <property type="protein sequence ID" value="KAJ9536938.1"/>
    <property type="molecule type" value="Genomic_DNA"/>
</dbReference>
<comment type="caution">
    <text evidence="10">The sequence shown here is derived from an EMBL/GenBank/DDBJ whole genome shotgun (WGS) entry which is preliminary data.</text>
</comment>
<dbReference type="PANTHER" id="PTHR45700">
    <property type="entry name" value="UBIQUITIN-PROTEIN LIGASE E3C"/>
    <property type="match status" value="1"/>
</dbReference>
<evidence type="ECO:0000313" key="10">
    <source>
        <dbReference type="EMBL" id="KAJ9536938.1"/>
    </source>
</evidence>
<evidence type="ECO:0000256" key="3">
    <source>
        <dbReference type="ARBA" id="ARBA00022679"/>
    </source>
</evidence>
<evidence type="ECO:0000313" key="11">
    <source>
        <dbReference type="Proteomes" id="UP001172457"/>
    </source>
</evidence>
<evidence type="ECO:0000256" key="7">
    <source>
        <dbReference type="PROSITE-ProRule" id="PRU00104"/>
    </source>
</evidence>
<reference evidence="10" key="1">
    <citation type="submission" date="2023-03" db="EMBL/GenBank/DDBJ databases">
        <title>Chromosome-scale reference genome and RAD-based genetic map of yellow starthistle (Centaurea solstitialis) reveal putative structural variation and QTLs associated with invader traits.</title>
        <authorList>
            <person name="Reatini B."/>
            <person name="Cang F.A."/>
            <person name="Jiang Q."/>
            <person name="Mckibben M.T.W."/>
            <person name="Barker M.S."/>
            <person name="Rieseberg L.H."/>
            <person name="Dlugosch K.M."/>
        </authorList>
    </citation>
    <scope>NUCLEOTIDE SEQUENCE</scope>
    <source>
        <strain evidence="10">CAN-66</strain>
        <tissue evidence="10">Leaf</tissue>
    </source>
</reference>
<keyword evidence="4 7" id="KW-0833">Ubl conjugation pathway</keyword>
<proteinExistence type="inferred from homology"/>
<dbReference type="InterPro" id="IPR044611">
    <property type="entry name" value="E3A/B/C-like"/>
</dbReference>
<dbReference type="Gene3D" id="3.30.2160.10">
    <property type="entry name" value="Hect, E3 ligase catalytic domain"/>
    <property type="match status" value="1"/>
</dbReference>
<evidence type="ECO:0000256" key="6">
    <source>
        <dbReference type="ARBA" id="ARBA00061247"/>
    </source>
</evidence>
<accession>A0AA38S6Y6</accession>
<dbReference type="FunFam" id="3.30.2410.10:FF:000011">
    <property type="entry name" value="Putative Ubiquitin-protein ligase E3C"/>
    <property type="match status" value="1"/>
</dbReference>
<feature type="region of interest" description="Disordered" evidence="8">
    <location>
        <begin position="1"/>
        <end position="24"/>
    </location>
</feature>
<sequence>MFFSGDPSNRKRVDLGGRSSKERDRKKLLEEAKLERSKRSWLRQQNSAALIIQKCFRGRKVVKAERRNVREQFYTTYGKHCERVDRQCFGPDSSFLRDLLYFLSPQKVSDFSTLVEACRLLSRFAKDSGDILNLFGGPDYSSKDALVNYRVKKLAYACIQAVHHNRYQLKDQLLSTSLDSSTSTVVLLKAAALLIDPKLPWSCKIVSYLLQQNIYRIFREIVVTGKESLNSEGRVGNVSLMERVLALVIAHTGQGQCVCRDIDLQWSFASQILTIPFLWQIFPYLKEIYVTRGLCQHYLNKMACTKSYEKVLPIDISAEFPGYACLLGNLLEAVAVALTRPACSYDMAIDFATVATLLLEVLPPIQTSNTGSREENSVLGDDDMVTDDEPAVVPLSKELEKQISNAIDPRFLLQLTNVLFGGSSLGADSREDNSSRNEAAAVAAACSFLHVTFTILPLERIMTVLAYRTELVSVLWNFMKRCHEKQNWSSMSDVSSYLPSDAFGWLLPLAVFCPVYKHMLMIVDNEEFYEQEKPLSLNDIRLLIVILRQALWQILWLNPVAPMKFTTNTVSLKKHRVEFVQYRVSVVASELLSQLQDWNNRRQFAHPSDFHADGVNDHFISQAMIENTRAYDILKQAPFLVPFTSRVKLFTSQLAAIKERPGSHSLFNRSSFKIRRDHILEDAFNQLSTLPEEDLRGVIRVTFVNEFGVEEAGIDGGGIFKDFMENITRAAFDMQYGLFKETIDHLLYPNPGSGMIHEQHLQFFHFLGIILGKAMFEGILVDIPFATFFLSKLKQKHNYLNDLPSLDPELYRHLIFLKRYEGDLSELELYFVIVNNEFGEQTSEELIPGGKNIRVVNDNVITFIHLVANHRLNTQIRQQSSHFLRGFQQLIQKDWIDMFNEHELQLLISGSVDGIDVDDLRSNTNYAGGYHREHYVIDMFWEILKNFSLENQRKFLKFVTGCSRGPLLGFKYLEPLFCIQRAAGSASEEALDRLPTSATCMNLLKLPPYRSKEHMEQKLLYAINAEAGFDLS</sequence>
<keyword evidence="3" id="KW-0808">Transferase</keyword>
<organism evidence="10 11">
    <name type="scientific">Centaurea solstitialis</name>
    <name type="common">yellow star-thistle</name>
    <dbReference type="NCBI Taxonomy" id="347529"/>
    <lineage>
        <taxon>Eukaryota</taxon>
        <taxon>Viridiplantae</taxon>
        <taxon>Streptophyta</taxon>
        <taxon>Embryophyta</taxon>
        <taxon>Tracheophyta</taxon>
        <taxon>Spermatophyta</taxon>
        <taxon>Magnoliopsida</taxon>
        <taxon>eudicotyledons</taxon>
        <taxon>Gunneridae</taxon>
        <taxon>Pentapetalae</taxon>
        <taxon>asterids</taxon>
        <taxon>campanulids</taxon>
        <taxon>Asterales</taxon>
        <taxon>Asteraceae</taxon>
        <taxon>Carduoideae</taxon>
        <taxon>Cardueae</taxon>
        <taxon>Centaureinae</taxon>
        <taxon>Centaurea</taxon>
    </lineage>
</organism>
<evidence type="ECO:0000256" key="8">
    <source>
        <dbReference type="SAM" id="MobiDB-lite"/>
    </source>
</evidence>
<dbReference type="SMART" id="SM00119">
    <property type="entry name" value="HECTc"/>
    <property type="match status" value="1"/>
</dbReference>
<feature type="compositionally biased region" description="Basic and acidic residues" evidence="8">
    <location>
        <begin position="8"/>
        <end position="24"/>
    </location>
</feature>
<dbReference type="Pfam" id="PF00632">
    <property type="entry name" value="HECT"/>
    <property type="match status" value="1"/>
</dbReference>
<dbReference type="SUPFAM" id="SSF56204">
    <property type="entry name" value="Hect, E3 ligase catalytic domain"/>
    <property type="match status" value="1"/>
</dbReference>
<dbReference type="CDD" id="cd23767">
    <property type="entry name" value="IQCD"/>
    <property type="match status" value="1"/>
</dbReference>
<dbReference type="InterPro" id="IPR035983">
    <property type="entry name" value="Hect_E3_ubiquitin_ligase"/>
</dbReference>
<dbReference type="AlphaFoldDB" id="A0AA38S6Y6"/>
<dbReference type="GO" id="GO:0000209">
    <property type="term" value="P:protein polyubiquitination"/>
    <property type="evidence" value="ECO:0007669"/>
    <property type="project" value="InterPro"/>
</dbReference>
<dbReference type="GO" id="GO:0061630">
    <property type="term" value="F:ubiquitin protein ligase activity"/>
    <property type="evidence" value="ECO:0007669"/>
    <property type="project" value="UniProtKB-EC"/>
</dbReference>
<dbReference type="CDD" id="cd00078">
    <property type="entry name" value="HECTc"/>
    <property type="match status" value="1"/>
</dbReference>
<evidence type="ECO:0000256" key="1">
    <source>
        <dbReference type="ARBA" id="ARBA00000885"/>
    </source>
</evidence>
<comment type="function">
    <text evidence="5">Probable E3 ubiquitin-protein ligase which mediates ubiquitination and subsequent proteasomal degradation of target proteins.</text>
</comment>
<dbReference type="PROSITE" id="PS50237">
    <property type="entry name" value="HECT"/>
    <property type="match status" value="1"/>
</dbReference>
<protein>
    <recommendedName>
        <fullName evidence="2">HECT-type E3 ubiquitin transferase</fullName>
        <ecNumber evidence="2">2.3.2.26</ecNumber>
    </recommendedName>
</protein>
<evidence type="ECO:0000256" key="2">
    <source>
        <dbReference type="ARBA" id="ARBA00012485"/>
    </source>
</evidence>
<comment type="catalytic activity">
    <reaction evidence="1">
        <text>S-ubiquitinyl-[E2 ubiquitin-conjugating enzyme]-L-cysteine + [acceptor protein]-L-lysine = [E2 ubiquitin-conjugating enzyme]-L-cysteine + N(6)-ubiquitinyl-[acceptor protein]-L-lysine.</text>
        <dbReference type="EC" id="2.3.2.26"/>
    </reaction>
</comment>
<dbReference type="Gene3D" id="3.90.1750.10">
    <property type="entry name" value="Hect, E3 ligase catalytic domains"/>
    <property type="match status" value="1"/>
</dbReference>
<dbReference type="InterPro" id="IPR000569">
    <property type="entry name" value="HECT_dom"/>
</dbReference>
<dbReference type="FunFam" id="3.30.2160.10:FF:000002">
    <property type="entry name" value="Putative Ubiquitin-protein ligase E3C"/>
    <property type="match status" value="1"/>
</dbReference>
<dbReference type="Proteomes" id="UP001172457">
    <property type="component" value="Chromosome 8"/>
</dbReference>
<evidence type="ECO:0000256" key="5">
    <source>
        <dbReference type="ARBA" id="ARBA00057703"/>
    </source>
</evidence>
<comment type="similarity">
    <text evidence="6">Belongs to the UPL family.</text>
</comment>
<feature type="domain" description="HECT" evidence="9">
    <location>
        <begin position="691"/>
        <end position="1032"/>
    </location>
</feature>
<evidence type="ECO:0000256" key="4">
    <source>
        <dbReference type="ARBA" id="ARBA00022786"/>
    </source>
</evidence>
<dbReference type="Gene3D" id="3.30.2410.10">
    <property type="entry name" value="Hect, E3 ligase catalytic domain"/>
    <property type="match status" value="1"/>
</dbReference>